<keyword evidence="1" id="KW-0547">Nucleotide-binding</keyword>
<dbReference type="AlphaFoldDB" id="A0A0F9NP54"/>
<dbReference type="InterPro" id="IPR027417">
    <property type="entry name" value="P-loop_NTPase"/>
</dbReference>
<sequence>MNNNTATLQKLESMRLWGMLRAFRSTMETGVKNQFTPDELLSHLVDAEWDDRYNRRLARLIKAARFRYKTSFEEIDFGLDRSLDKNQLLRLSDCQWVERHQDILLLGPTGVGKSFIGSALGHQACIYGLRVGYYRCSKLFTHLKLSKADGSYLKELNHIQKQDVIIVDDFGLELLDVQSRLFMLEILEDRHGRKSTVLVSQVPIEKWHEVIGDPTIADAICDRIVHNAHRIELKGESVRKIYSHRNVEKEGKEE</sequence>
<comment type="caution">
    <text evidence="4">The sequence shown here is derived from an EMBL/GenBank/DDBJ whole genome shotgun (WGS) entry which is preliminary data.</text>
</comment>
<name>A0A0F9NP54_9ZZZZ</name>
<dbReference type="NCBIfam" id="NF038214">
    <property type="entry name" value="IS21_help_AAA"/>
    <property type="match status" value="1"/>
</dbReference>
<accession>A0A0F9NP54</accession>
<dbReference type="GO" id="GO:0006260">
    <property type="term" value="P:DNA replication"/>
    <property type="evidence" value="ECO:0007669"/>
    <property type="project" value="TreeGrafter"/>
</dbReference>
<organism evidence="4">
    <name type="scientific">marine sediment metagenome</name>
    <dbReference type="NCBI Taxonomy" id="412755"/>
    <lineage>
        <taxon>unclassified sequences</taxon>
        <taxon>metagenomes</taxon>
        <taxon>ecological metagenomes</taxon>
    </lineage>
</organism>
<dbReference type="PIRSF" id="PIRSF003073">
    <property type="entry name" value="DNAC_TnpB_IstB"/>
    <property type="match status" value="1"/>
</dbReference>
<dbReference type="SUPFAM" id="SSF52540">
    <property type="entry name" value="P-loop containing nucleoside triphosphate hydrolases"/>
    <property type="match status" value="1"/>
</dbReference>
<dbReference type="EMBL" id="LAZR01007767">
    <property type="protein sequence ID" value="KKM83077.1"/>
    <property type="molecule type" value="Genomic_DNA"/>
</dbReference>
<dbReference type="PANTHER" id="PTHR30050:SF4">
    <property type="entry name" value="ATP-BINDING PROTEIN RV3427C IN INSERTION SEQUENCE-RELATED"/>
    <property type="match status" value="1"/>
</dbReference>
<evidence type="ECO:0000256" key="1">
    <source>
        <dbReference type="ARBA" id="ARBA00022741"/>
    </source>
</evidence>
<protein>
    <recommendedName>
        <fullName evidence="3">IstB-like ATP-binding domain-containing protein</fullName>
    </recommendedName>
</protein>
<dbReference type="Pfam" id="PF01695">
    <property type="entry name" value="IstB_IS21"/>
    <property type="match status" value="1"/>
</dbReference>
<dbReference type="PANTHER" id="PTHR30050">
    <property type="entry name" value="CHROMOSOMAL REPLICATION INITIATOR PROTEIN DNAA"/>
    <property type="match status" value="1"/>
</dbReference>
<keyword evidence="2" id="KW-0067">ATP-binding</keyword>
<proteinExistence type="predicted"/>
<feature type="domain" description="IstB-like ATP-binding" evidence="3">
    <location>
        <begin position="11"/>
        <end position="240"/>
    </location>
</feature>
<dbReference type="Gene3D" id="3.40.50.300">
    <property type="entry name" value="P-loop containing nucleotide triphosphate hydrolases"/>
    <property type="match status" value="1"/>
</dbReference>
<evidence type="ECO:0000313" key="4">
    <source>
        <dbReference type="EMBL" id="KKM83077.1"/>
    </source>
</evidence>
<reference evidence="4" key="1">
    <citation type="journal article" date="2015" name="Nature">
        <title>Complex archaea that bridge the gap between prokaryotes and eukaryotes.</title>
        <authorList>
            <person name="Spang A."/>
            <person name="Saw J.H."/>
            <person name="Jorgensen S.L."/>
            <person name="Zaremba-Niedzwiedzka K."/>
            <person name="Martijn J."/>
            <person name="Lind A.E."/>
            <person name="van Eijk R."/>
            <person name="Schleper C."/>
            <person name="Guy L."/>
            <person name="Ettema T.J."/>
        </authorList>
    </citation>
    <scope>NUCLEOTIDE SEQUENCE</scope>
</reference>
<dbReference type="GO" id="GO:0005524">
    <property type="term" value="F:ATP binding"/>
    <property type="evidence" value="ECO:0007669"/>
    <property type="project" value="UniProtKB-KW"/>
</dbReference>
<dbReference type="InterPro" id="IPR047661">
    <property type="entry name" value="IstB"/>
</dbReference>
<evidence type="ECO:0000259" key="3">
    <source>
        <dbReference type="Pfam" id="PF01695"/>
    </source>
</evidence>
<dbReference type="InterPro" id="IPR028350">
    <property type="entry name" value="DNAC/IstB-like"/>
</dbReference>
<dbReference type="InterPro" id="IPR002611">
    <property type="entry name" value="IstB_ATP-bd"/>
</dbReference>
<evidence type="ECO:0000256" key="2">
    <source>
        <dbReference type="ARBA" id="ARBA00022840"/>
    </source>
</evidence>
<gene>
    <name evidence="4" type="ORF">LCGC14_1313050</name>
</gene>
<dbReference type="CDD" id="cd00009">
    <property type="entry name" value="AAA"/>
    <property type="match status" value="1"/>
</dbReference>